<reference evidence="3 4" key="1">
    <citation type="submission" date="2019-06" db="EMBL/GenBank/DDBJ databases">
        <title>Sorghum-associated microbial communities from plants grown in Nebraska, USA.</title>
        <authorList>
            <person name="Schachtman D."/>
        </authorList>
    </citation>
    <scope>NUCLEOTIDE SEQUENCE [LARGE SCALE GENOMIC DNA]</scope>
    <source>
        <strain evidence="3 4">2482</strain>
    </source>
</reference>
<sequence>MLKAAVVGVNNIGKNHCRAYQQNKDVQLVAVCDLNRDLAVTVGQEFGVKAFTDIETMFEKEEIDVVSIATGGQEKGSHHYEPAMIAMEAGKDILVEKPLSNKIDEARELVEYARKKGVRLACNLNHRFVPVAYRAKELINDGSLGTLLFVNMKLTIGNPIESSPWIHMRALHPHSIDVMRYFAGNIKRVQSFMTKAPDRTVWSTASINLEFESGAVGHLTGSYDMDNIHPIESCEVAGNKGRFIIDNVFESLSYYPHRKNEITVVQNSILTGMNGFNETFKERINKFVSELKNNIHPSEIMGSGLDALAAQEVIEAAIRSQMENGAVIDIPKIKEQFIY</sequence>
<evidence type="ECO:0000313" key="4">
    <source>
        <dbReference type="Proteomes" id="UP000319671"/>
    </source>
</evidence>
<proteinExistence type="predicted"/>
<dbReference type="Pfam" id="PF22725">
    <property type="entry name" value="GFO_IDH_MocA_C3"/>
    <property type="match status" value="1"/>
</dbReference>
<dbReference type="AlphaFoldDB" id="A0A561DYZ6"/>
<dbReference type="SUPFAM" id="SSF55347">
    <property type="entry name" value="Glyceraldehyde-3-phosphate dehydrogenase-like, C-terminal domain"/>
    <property type="match status" value="1"/>
</dbReference>
<accession>A0A561DYZ6</accession>
<gene>
    <name evidence="3" type="ORF">FB550_101620</name>
</gene>
<dbReference type="GO" id="GO:0000166">
    <property type="term" value="F:nucleotide binding"/>
    <property type="evidence" value="ECO:0007669"/>
    <property type="project" value="InterPro"/>
</dbReference>
<feature type="domain" description="Gfo/Idh/MocA-like oxidoreductase N-terminal" evidence="1">
    <location>
        <begin position="3"/>
        <end position="122"/>
    </location>
</feature>
<organism evidence="3 4">
    <name type="scientific">Neobacillus bataviensis</name>
    <dbReference type="NCBI Taxonomy" id="220685"/>
    <lineage>
        <taxon>Bacteria</taxon>
        <taxon>Bacillati</taxon>
        <taxon>Bacillota</taxon>
        <taxon>Bacilli</taxon>
        <taxon>Bacillales</taxon>
        <taxon>Bacillaceae</taxon>
        <taxon>Neobacillus</taxon>
    </lineage>
</organism>
<dbReference type="PANTHER" id="PTHR43377">
    <property type="entry name" value="BILIVERDIN REDUCTASE A"/>
    <property type="match status" value="1"/>
</dbReference>
<dbReference type="RefSeq" id="WP_144562262.1">
    <property type="nucleotide sequence ID" value="NZ_VIVN01000001.1"/>
</dbReference>
<dbReference type="Proteomes" id="UP000319671">
    <property type="component" value="Unassembled WGS sequence"/>
</dbReference>
<comment type="caution">
    <text evidence="3">The sequence shown here is derived from an EMBL/GenBank/DDBJ whole genome shotgun (WGS) entry which is preliminary data.</text>
</comment>
<protein>
    <submittedName>
        <fullName evidence="3">Putative dehydrogenase</fullName>
    </submittedName>
</protein>
<dbReference type="Gene3D" id="3.40.50.720">
    <property type="entry name" value="NAD(P)-binding Rossmann-like Domain"/>
    <property type="match status" value="1"/>
</dbReference>
<dbReference type="InterPro" id="IPR055170">
    <property type="entry name" value="GFO_IDH_MocA-like_dom"/>
</dbReference>
<dbReference type="InterPro" id="IPR000683">
    <property type="entry name" value="Gfo/Idh/MocA-like_OxRdtase_N"/>
</dbReference>
<dbReference type="Gene3D" id="3.30.360.10">
    <property type="entry name" value="Dihydrodipicolinate Reductase, domain 2"/>
    <property type="match status" value="1"/>
</dbReference>
<keyword evidence="4" id="KW-1185">Reference proteome</keyword>
<dbReference type="Pfam" id="PF01408">
    <property type="entry name" value="GFO_IDH_MocA"/>
    <property type="match status" value="1"/>
</dbReference>
<dbReference type="InterPro" id="IPR051450">
    <property type="entry name" value="Gfo/Idh/MocA_Oxidoreductases"/>
</dbReference>
<dbReference type="SUPFAM" id="SSF51735">
    <property type="entry name" value="NAD(P)-binding Rossmann-fold domains"/>
    <property type="match status" value="1"/>
</dbReference>
<evidence type="ECO:0000259" key="1">
    <source>
        <dbReference type="Pfam" id="PF01408"/>
    </source>
</evidence>
<evidence type="ECO:0000313" key="3">
    <source>
        <dbReference type="EMBL" id="TWE08594.1"/>
    </source>
</evidence>
<dbReference type="InterPro" id="IPR036291">
    <property type="entry name" value="NAD(P)-bd_dom_sf"/>
</dbReference>
<evidence type="ECO:0000259" key="2">
    <source>
        <dbReference type="Pfam" id="PF22725"/>
    </source>
</evidence>
<dbReference type="EMBL" id="VIVN01000001">
    <property type="protein sequence ID" value="TWE08594.1"/>
    <property type="molecule type" value="Genomic_DNA"/>
</dbReference>
<name>A0A561DYZ6_9BACI</name>
<dbReference type="PANTHER" id="PTHR43377:SF1">
    <property type="entry name" value="BILIVERDIN REDUCTASE A"/>
    <property type="match status" value="1"/>
</dbReference>
<feature type="domain" description="GFO/IDH/MocA-like oxidoreductase" evidence="2">
    <location>
        <begin position="134"/>
        <end position="243"/>
    </location>
</feature>